<evidence type="ECO:0000313" key="1">
    <source>
        <dbReference type="EMBL" id="MFC4094814.1"/>
    </source>
</evidence>
<dbReference type="RefSeq" id="WP_192462263.1">
    <property type="nucleotide sequence ID" value="NZ_JACYFJ010000003.1"/>
</dbReference>
<keyword evidence="2" id="KW-1185">Reference proteome</keyword>
<evidence type="ECO:0000313" key="2">
    <source>
        <dbReference type="Proteomes" id="UP001595814"/>
    </source>
</evidence>
<dbReference type="EMBL" id="JBHSAW010000003">
    <property type="protein sequence ID" value="MFC4094814.1"/>
    <property type="molecule type" value="Genomic_DNA"/>
</dbReference>
<gene>
    <name evidence="1" type="ORF">ACFOUT_02945</name>
</gene>
<evidence type="ECO:0008006" key="3">
    <source>
        <dbReference type="Google" id="ProtNLM"/>
    </source>
</evidence>
<sequence>MPKRGVFIIESVTFEDEEEKQLEGEFISQILHLGNIPSKYYFIRTEKELIEVLDLFEKSEYRYLHISSHGCKKSLDLALDDIKFKRLGEILNPYLDYKRLFISACSTVNEALASQIFLNKKCYSIIGPKKGIYFGDAAIFWASFYHLIMEDDKMKYDNLKEKINKLSKLFKVRMNYYRKSTGEKKGYKLEKFNSK</sequence>
<accession>A0ABV8JKA8</accession>
<name>A0ABV8JKA8_9FLAO</name>
<organism evidence="1 2">
    <name type="scientific">Euzebyella saccharophila</name>
    <dbReference type="NCBI Taxonomy" id="679664"/>
    <lineage>
        <taxon>Bacteria</taxon>
        <taxon>Pseudomonadati</taxon>
        <taxon>Bacteroidota</taxon>
        <taxon>Flavobacteriia</taxon>
        <taxon>Flavobacteriales</taxon>
        <taxon>Flavobacteriaceae</taxon>
        <taxon>Euzebyella</taxon>
    </lineage>
</organism>
<reference evidence="2" key="1">
    <citation type="journal article" date="2019" name="Int. J. Syst. Evol. Microbiol.">
        <title>The Global Catalogue of Microorganisms (GCM) 10K type strain sequencing project: providing services to taxonomists for standard genome sequencing and annotation.</title>
        <authorList>
            <consortium name="The Broad Institute Genomics Platform"/>
            <consortium name="The Broad Institute Genome Sequencing Center for Infectious Disease"/>
            <person name="Wu L."/>
            <person name="Ma J."/>
        </authorList>
    </citation>
    <scope>NUCLEOTIDE SEQUENCE [LARGE SCALE GENOMIC DNA]</scope>
    <source>
        <strain evidence="2">CECT 7477</strain>
    </source>
</reference>
<proteinExistence type="predicted"/>
<comment type="caution">
    <text evidence="1">The sequence shown here is derived from an EMBL/GenBank/DDBJ whole genome shotgun (WGS) entry which is preliminary data.</text>
</comment>
<dbReference type="Proteomes" id="UP001595814">
    <property type="component" value="Unassembled WGS sequence"/>
</dbReference>
<protein>
    <recommendedName>
        <fullName evidence="3">CHAT domain-containing protein</fullName>
    </recommendedName>
</protein>